<dbReference type="InterPro" id="IPR050109">
    <property type="entry name" value="HTH-type_TetR-like_transc_reg"/>
</dbReference>
<keyword evidence="2 4" id="KW-0238">DNA-binding</keyword>
<organism evidence="6 7">
    <name type="scientific">Nocardioides malaquae</name>
    <dbReference type="NCBI Taxonomy" id="2773426"/>
    <lineage>
        <taxon>Bacteria</taxon>
        <taxon>Bacillati</taxon>
        <taxon>Actinomycetota</taxon>
        <taxon>Actinomycetes</taxon>
        <taxon>Propionibacteriales</taxon>
        <taxon>Nocardioidaceae</taxon>
        <taxon>Nocardioides</taxon>
    </lineage>
</organism>
<keyword evidence="7" id="KW-1185">Reference proteome</keyword>
<dbReference type="InterPro" id="IPR036271">
    <property type="entry name" value="Tet_transcr_reg_TetR-rel_C_sf"/>
</dbReference>
<gene>
    <name evidence="6" type="ORF">IEQ44_04110</name>
</gene>
<dbReference type="PANTHER" id="PTHR30055:SF243">
    <property type="entry name" value="HTH-TYPE TRANSCRIPTIONAL REGULATOR RV1816"/>
    <property type="match status" value="1"/>
</dbReference>
<dbReference type="Pfam" id="PF13305">
    <property type="entry name" value="TetR_C_33"/>
    <property type="match status" value="1"/>
</dbReference>
<reference evidence="6 7" key="1">
    <citation type="submission" date="2020-10" db="EMBL/GenBank/DDBJ databases">
        <title>Nocardioides sp. isolated from sludge.</title>
        <authorList>
            <person name="Zhang X."/>
        </authorList>
    </citation>
    <scope>NUCLEOTIDE SEQUENCE [LARGE SCALE GENOMIC DNA]</scope>
    <source>
        <strain evidence="6 7">Y6</strain>
    </source>
</reference>
<dbReference type="PANTHER" id="PTHR30055">
    <property type="entry name" value="HTH-TYPE TRANSCRIPTIONAL REGULATOR RUTR"/>
    <property type="match status" value="1"/>
</dbReference>
<dbReference type="EMBL" id="JADCSA010000003">
    <property type="protein sequence ID" value="MBE7323832.1"/>
    <property type="molecule type" value="Genomic_DNA"/>
</dbReference>
<keyword evidence="1" id="KW-0805">Transcription regulation</keyword>
<evidence type="ECO:0000256" key="1">
    <source>
        <dbReference type="ARBA" id="ARBA00023015"/>
    </source>
</evidence>
<dbReference type="Pfam" id="PF00440">
    <property type="entry name" value="TetR_N"/>
    <property type="match status" value="1"/>
</dbReference>
<dbReference type="SUPFAM" id="SSF46689">
    <property type="entry name" value="Homeodomain-like"/>
    <property type="match status" value="1"/>
</dbReference>
<name>A0ABR9RQH9_9ACTN</name>
<evidence type="ECO:0000256" key="4">
    <source>
        <dbReference type="PROSITE-ProRule" id="PRU00335"/>
    </source>
</evidence>
<dbReference type="RefSeq" id="WP_193637160.1">
    <property type="nucleotide sequence ID" value="NZ_JADCSA010000003.1"/>
</dbReference>
<sequence length="227" mass="24078">MTKGPTPRQLAREANIARIKELALEQLAAEGAAGLSLRAVARELNLVSSAIYRYYPSRDDLVTDLVLDAYADLAAAVEQAVAAARPGRGEWVAACEALRAWARRQPHRYALVYGSAIPGYEAPGTTVAPAVRVLRALALPVVRALGGRNPEGLPAPGAELRTQLDQVAEGLEVDATPAVLLSLVHAFARLQGLVGLELNGHFVGGFEPADLLYAAAVEDEADRWGLT</sequence>
<evidence type="ECO:0000313" key="7">
    <source>
        <dbReference type="Proteomes" id="UP000756387"/>
    </source>
</evidence>
<dbReference type="InterPro" id="IPR025996">
    <property type="entry name" value="MT1864/Rv1816-like_C"/>
</dbReference>
<protein>
    <submittedName>
        <fullName evidence="6">TetR/AcrR family transcriptional regulator</fullName>
    </submittedName>
</protein>
<dbReference type="InterPro" id="IPR009057">
    <property type="entry name" value="Homeodomain-like_sf"/>
</dbReference>
<evidence type="ECO:0000259" key="5">
    <source>
        <dbReference type="PROSITE" id="PS50977"/>
    </source>
</evidence>
<evidence type="ECO:0000313" key="6">
    <source>
        <dbReference type="EMBL" id="MBE7323832.1"/>
    </source>
</evidence>
<dbReference type="SUPFAM" id="SSF48498">
    <property type="entry name" value="Tetracyclin repressor-like, C-terminal domain"/>
    <property type="match status" value="1"/>
</dbReference>
<dbReference type="Proteomes" id="UP000756387">
    <property type="component" value="Unassembled WGS sequence"/>
</dbReference>
<feature type="domain" description="HTH tetR-type" evidence="5">
    <location>
        <begin position="13"/>
        <end position="73"/>
    </location>
</feature>
<accession>A0ABR9RQH9</accession>
<dbReference type="InterPro" id="IPR001647">
    <property type="entry name" value="HTH_TetR"/>
</dbReference>
<keyword evidence="3" id="KW-0804">Transcription</keyword>
<evidence type="ECO:0000256" key="2">
    <source>
        <dbReference type="ARBA" id="ARBA00023125"/>
    </source>
</evidence>
<dbReference type="Gene3D" id="1.10.357.10">
    <property type="entry name" value="Tetracycline Repressor, domain 2"/>
    <property type="match status" value="1"/>
</dbReference>
<proteinExistence type="predicted"/>
<comment type="caution">
    <text evidence="6">The sequence shown here is derived from an EMBL/GenBank/DDBJ whole genome shotgun (WGS) entry which is preliminary data.</text>
</comment>
<dbReference type="PROSITE" id="PS50977">
    <property type="entry name" value="HTH_TETR_2"/>
    <property type="match status" value="1"/>
</dbReference>
<feature type="DNA-binding region" description="H-T-H motif" evidence="4">
    <location>
        <begin position="36"/>
        <end position="55"/>
    </location>
</feature>
<evidence type="ECO:0000256" key="3">
    <source>
        <dbReference type="ARBA" id="ARBA00023163"/>
    </source>
</evidence>